<sequence>MQLTNFTFLEALNLSHNNPKGPIPLTNHFDTFSNDFFAGSSGLCGFPLSKTCGNNQEPKSTPSTVADESEIAIIWKIAAIGYESGLVLGLTMGYIVFTTGRPRWLVKMIERNPEKRMRRRIHRNGRRKN</sequence>
<dbReference type="InterPro" id="IPR032675">
    <property type="entry name" value="LRR_dom_sf"/>
</dbReference>
<evidence type="ECO:0000256" key="8">
    <source>
        <dbReference type="ARBA" id="ARBA00023136"/>
    </source>
</evidence>
<keyword evidence="9" id="KW-0675">Receptor</keyword>
<evidence type="ECO:0000256" key="6">
    <source>
        <dbReference type="ARBA" id="ARBA00022737"/>
    </source>
</evidence>
<dbReference type="PANTHER" id="PTHR27004">
    <property type="entry name" value="RECEPTOR-LIKE PROTEIN 12 ISOFORM X1"/>
    <property type="match status" value="1"/>
</dbReference>
<evidence type="ECO:0000256" key="4">
    <source>
        <dbReference type="ARBA" id="ARBA00022614"/>
    </source>
</evidence>
<evidence type="ECO:0000256" key="2">
    <source>
        <dbReference type="ARBA" id="ARBA00009592"/>
    </source>
</evidence>
<keyword evidence="12" id="KW-1185">Reference proteome</keyword>
<evidence type="ECO:0000256" key="7">
    <source>
        <dbReference type="ARBA" id="ARBA00022989"/>
    </source>
</evidence>
<evidence type="ECO:0000256" key="5">
    <source>
        <dbReference type="ARBA" id="ARBA00022692"/>
    </source>
</evidence>
<keyword evidence="6" id="KW-0677">Repeat</keyword>
<proteinExistence type="inferred from homology"/>
<comment type="caution">
    <text evidence="11">The sequence shown here is derived from an EMBL/GenBank/DDBJ whole genome shotgun (WGS) entry which is preliminary data.</text>
</comment>
<protein>
    <submittedName>
        <fullName evidence="11">Uncharacterized protein</fullName>
    </submittedName>
</protein>
<keyword evidence="10" id="KW-0325">Glycoprotein</keyword>
<keyword evidence="3" id="KW-1003">Cell membrane</keyword>
<dbReference type="PANTHER" id="PTHR27004:SF452">
    <property type="entry name" value="RECEPTOR-LIKE PROTEIN 12"/>
    <property type="match status" value="1"/>
</dbReference>
<evidence type="ECO:0000313" key="12">
    <source>
        <dbReference type="Proteomes" id="UP001358586"/>
    </source>
</evidence>
<keyword evidence="7" id="KW-1133">Transmembrane helix</keyword>
<dbReference type="Proteomes" id="UP001358586">
    <property type="component" value="Chromosome 5"/>
</dbReference>
<evidence type="ECO:0000256" key="3">
    <source>
        <dbReference type="ARBA" id="ARBA00022475"/>
    </source>
</evidence>
<dbReference type="Gene3D" id="3.80.10.10">
    <property type="entry name" value="Ribonuclease Inhibitor"/>
    <property type="match status" value="1"/>
</dbReference>
<evidence type="ECO:0000313" key="11">
    <source>
        <dbReference type="EMBL" id="KAK5833997.1"/>
    </source>
</evidence>
<gene>
    <name evidence="11" type="ORF">PVK06_017866</name>
</gene>
<comment type="subcellular location">
    <subcellularLocation>
        <location evidence="1">Cell membrane</location>
        <topology evidence="1">Single-pass type I membrane protein</topology>
    </subcellularLocation>
</comment>
<comment type="similarity">
    <text evidence="2">Belongs to the RLP family.</text>
</comment>
<keyword evidence="5" id="KW-0812">Transmembrane</keyword>
<evidence type="ECO:0000256" key="10">
    <source>
        <dbReference type="ARBA" id="ARBA00023180"/>
    </source>
</evidence>
<name>A0ABR0Q473_GOSAR</name>
<dbReference type="EMBL" id="JARKNE010000005">
    <property type="protein sequence ID" value="KAK5833997.1"/>
    <property type="molecule type" value="Genomic_DNA"/>
</dbReference>
<keyword evidence="4" id="KW-0433">Leucine-rich repeat</keyword>
<organism evidence="11 12">
    <name type="scientific">Gossypium arboreum</name>
    <name type="common">Tree cotton</name>
    <name type="synonym">Gossypium nanking</name>
    <dbReference type="NCBI Taxonomy" id="29729"/>
    <lineage>
        <taxon>Eukaryota</taxon>
        <taxon>Viridiplantae</taxon>
        <taxon>Streptophyta</taxon>
        <taxon>Embryophyta</taxon>
        <taxon>Tracheophyta</taxon>
        <taxon>Spermatophyta</taxon>
        <taxon>Magnoliopsida</taxon>
        <taxon>eudicotyledons</taxon>
        <taxon>Gunneridae</taxon>
        <taxon>Pentapetalae</taxon>
        <taxon>rosids</taxon>
        <taxon>malvids</taxon>
        <taxon>Malvales</taxon>
        <taxon>Malvaceae</taxon>
        <taxon>Malvoideae</taxon>
        <taxon>Gossypium</taxon>
    </lineage>
</organism>
<keyword evidence="8" id="KW-0472">Membrane</keyword>
<evidence type="ECO:0000256" key="9">
    <source>
        <dbReference type="ARBA" id="ARBA00023170"/>
    </source>
</evidence>
<reference evidence="11 12" key="1">
    <citation type="submission" date="2023-03" db="EMBL/GenBank/DDBJ databases">
        <title>WGS of Gossypium arboreum.</title>
        <authorList>
            <person name="Yu D."/>
        </authorList>
    </citation>
    <scope>NUCLEOTIDE SEQUENCE [LARGE SCALE GENOMIC DNA]</scope>
    <source>
        <tissue evidence="11">Leaf</tissue>
    </source>
</reference>
<accession>A0ABR0Q473</accession>
<evidence type="ECO:0000256" key="1">
    <source>
        <dbReference type="ARBA" id="ARBA00004251"/>
    </source>
</evidence>